<gene>
    <name evidence="1" type="ORF">EZJ43_03625</name>
</gene>
<accession>A0A4R5MN42</accession>
<sequence length="128" mass="14667">MKEIKIFILSILLFSPVLCFAQKAYESVDYVGAFNGFSIKFTLANGYIGASRISLKINHKKALIFTSVSGVADEKEQLKFLHYINPLKFSKNYFILYGMRAGYADEPQRILGTYHDGKREFKIILKKK</sequence>
<dbReference type="AlphaFoldDB" id="A0A4R5MN42"/>
<reference evidence="1 2" key="1">
    <citation type="submission" date="2019-02" db="EMBL/GenBank/DDBJ databases">
        <title>Pedobacter sp. nov., a novel speices isolated from soil of pinguins habitat in Antarcitica.</title>
        <authorList>
            <person name="He R.-H."/>
        </authorList>
    </citation>
    <scope>NUCLEOTIDE SEQUENCE [LARGE SCALE GENOMIC DNA]</scope>
    <source>
        <strain evidence="1 2">E01020</strain>
    </source>
</reference>
<dbReference type="RefSeq" id="WP_133261313.1">
    <property type="nucleotide sequence ID" value="NZ_SJCY01000002.1"/>
</dbReference>
<organism evidence="1 2">
    <name type="scientific">Pedobacter changchengzhani</name>
    <dbReference type="NCBI Taxonomy" id="2529274"/>
    <lineage>
        <taxon>Bacteria</taxon>
        <taxon>Pseudomonadati</taxon>
        <taxon>Bacteroidota</taxon>
        <taxon>Sphingobacteriia</taxon>
        <taxon>Sphingobacteriales</taxon>
        <taxon>Sphingobacteriaceae</taxon>
        <taxon>Pedobacter</taxon>
    </lineage>
</organism>
<name>A0A4R5MN42_9SPHI</name>
<proteinExistence type="predicted"/>
<dbReference type="OrthoDB" id="772659at2"/>
<evidence type="ECO:0000313" key="2">
    <source>
        <dbReference type="Proteomes" id="UP000295668"/>
    </source>
</evidence>
<dbReference type="Proteomes" id="UP000295668">
    <property type="component" value="Unassembled WGS sequence"/>
</dbReference>
<protein>
    <recommendedName>
        <fullName evidence="3">DUF3108 domain-containing protein</fullName>
    </recommendedName>
</protein>
<dbReference type="EMBL" id="SJCY01000002">
    <property type="protein sequence ID" value="TDG37221.1"/>
    <property type="molecule type" value="Genomic_DNA"/>
</dbReference>
<evidence type="ECO:0008006" key="3">
    <source>
        <dbReference type="Google" id="ProtNLM"/>
    </source>
</evidence>
<evidence type="ECO:0000313" key="1">
    <source>
        <dbReference type="EMBL" id="TDG37221.1"/>
    </source>
</evidence>
<comment type="caution">
    <text evidence="1">The sequence shown here is derived from an EMBL/GenBank/DDBJ whole genome shotgun (WGS) entry which is preliminary data.</text>
</comment>
<keyword evidence="2" id="KW-1185">Reference proteome</keyword>